<feature type="chain" id="PRO_5042056067" evidence="3">
    <location>
        <begin position="19"/>
        <end position="1092"/>
    </location>
</feature>
<feature type="domain" description="WSC" evidence="4">
    <location>
        <begin position="393"/>
        <end position="486"/>
    </location>
</feature>
<dbReference type="Proteomes" id="UP001218218">
    <property type="component" value="Unassembled WGS sequence"/>
</dbReference>
<organism evidence="5 6">
    <name type="scientific">Mycena albidolilacea</name>
    <dbReference type="NCBI Taxonomy" id="1033008"/>
    <lineage>
        <taxon>Eukaryota</taxon>
        <taxon>Fungi</taxon>
        <taxon>Dikarya</taxon>
        <taxon>Basidiomycota</taxon>
        <taxon>Agaricomycotina</taxon>
        <taxon>Agaricomycetes</taxon>
        <taxon>Agaricomycetidae</taxon>
        <taxon>Agaricales</taxon>
        <taxon>Marasmiineae</taxon>
        <taxon>Mycenaceae</taxon>
        <taxon>Mycena</taxon>
    </lineage>
</organism>
<dbReference type="InterPro" id="IPR017853">
    <property type="entry name" value="GH"/>
</dbReference>
<dbReference type="InterPro" id="IPR051589">
    <property type="entry name" value="Sialate-O-sulfotransferase"/>
</dbReference>
<feature type="region of interest" description="Disordered" evidence="2">
    <location>
        <begin position="243"/>
        <end position="266"/>
    </location>
</feature>
<gene>
    <name evidence="5" type="ORF">DFH08DRAFT_937796</name>
</gene>
<keyword evidence="3" id="KW-0732">Signal</keyword>
<dbReference type="PANTHER" id="PTHR45964:SF5">
    <property type="entry name" value="WSCD FAMILY MEMBER CG9164"/>
    <property type="match status" value="1"/>
</dbReference>
<protein>
    <submittedName>
        <fullName evidence="5">Glycoside hydrolase superfamily</fullName>
    </submittedName>
</protein>
<name>A0AAD6ZWX5_9AGAR</name>
<dbReference type="AlphaFoldDB" id="A0AAD6ZWX5"/>
<keyword evidence="1" id="KW-0677">Repeat</keyword>
<dbReference type="Pfam" id="PF02055">
    <property type="entry name" value="Glyco_hydro_30"/>
    <property type="match status" value="1"/>
</dbReference>
<proteinExistence type="predicted"/>
<keyword evidence="5" id="KW-0378">Hydrolase</keyword>
<dbReference type="InterPro" id="IPR013780">
    <property type="entry name" value="Glyco_hydro_b"/>
</dbReference>
<evidence type="ECO:0000256" key="2">
    <source>
        <dbReference type="SAM" id="MobiDB-lite"/>
    </source>
</evidence>
<feature type="domain" description="WSC" evidence="4">
    <location>
        <begin position="522"/>
        <end position="615"/>
    </location>
</feature>
<evidence type="ECO:0000256" key="3">
    <source>
        <dbReference type="SAM" id="SignalP"/>
    </source>
</evidence>
<feature type="signal peptide" evidence="3">
    <location>
        <begin position="1"/>
        <end position="18"/>
    </location>
</feature>
<dbReference type="Gene3D" id="2.60.40.1180">
    <property type="entry name" value="Golgi alpha-mannosidase II"/>
    <property type="match status" value="1"/>
</dbReference>
<comment type="caution">
    <text evidence="5">The sequence shown here is derived from an EMBL/GenBank/DDBJ whole genome shotgun (WGS) entry which is preliminary data.</text>
</comment>
<dbReference type="Gene3D" id="3.20.20.80">
    <property type="entry name" value="Glycosidases"/>
    <property type="match status" value="1"/>
</dbReference>
<evidence type="ECO:0000313" key="5">
    <source>
        <dbReference type="EMBL" id="KAJ7343140.1"/>
    </source>
</evidence>
<dbReference type="InterPro" id="IPR002889">
    <property type="entry name" value="WSC_carb-bd"/>
</dbReference>
<dbReference type="SUPFAM" id="SSF51445">
    <property type="entry name" value="(Trans)glycosidases"/>
    <property type="match status" value="1"/>
</dbReference>
<dbReference type="InterPro" id="IPR033453">
    <property type="entry name" value="Glyco_hydro_30_TIM-barrel"/>
</dbReference>
<dbReference type="PROSITE" id="PS51212">
    <property type="entry name" value="WSC"/>
    <property type="match status" value="5"/>
</dbReference>
<reference evidence="5" key="1">
    <citation type="submission" date="2023-03" db="EMBL/GenBank/DDBJ databases">
        <title>Massive genome expansion in bonnet fungi (Mycena s.s.) driven by repeated elements and novel gene families across ecological guilds.</title>
        <authorList>
            <consortium name="Lawrence Berkeley National Laboratory"/>
            <person name="Harder C.B."/>
            <person name="Miyauchi S."/>
            <person name="Viragh M."/>
            <person name="Kuo A."/>
            <person name="Thoen E."/>
            <person name="Andreopoulos B."/>
            <person name="Lu D."/>
            <person name="Skrede I."/>
            <person name="Drula E."/>
            <person name="Henrissat B."/>
            <person name="Morin E."/>
            <person name="Kohler A."/>
            <person name="Barry K."/>
            <person name="LaButti K."/>
            <person name="Morin E."/>
            <person name="Salamov A."/>
            <person name="Lipzen A."/>
            <person name="Mereny Z."/>
            <person name="Hegedus B."/>
            <person name="Baldrian P."/>
            <person name="Stursova M."/>
            <person name="Weitz H."/>
            <person name="Taylor A."/>
            <person name="Grigoriev I.V."/>
            <person name="Nagy L.G."/>
            <person name="Martin F."/>
            <person name="Kauserud H."/>
        </authorList>
    </citation>
    <scope>NUCLEOTIDE SEQUENCE</scope>
    <source>
        <strain evidence="5">CBHHK002</strain>
    </source>
</reference>
<dbReference type="PANTHER" id="PTHR45964">
    <property type="entry name" value="WSCD FAMILY MEMBER CG9164"/>
    <property type="match status" value="1"/>
</dbReference>
<evidence type="ECO:0000313" key="6">
    <source>
        <dbReference type="Proteomes" id="UP001218218"/>
    </source>
</evidence>
<keyword evidence="6" id="KW-1185">Reference proteome</keyword>
<dbReference type="SMART" id="SM00321">
    <property type="entry name" value="WSC"/>
    <property type="match status" value="5"/>
</dbReference>
<dbReference type="GO" id="GO:0016787">
    <property type="term" value="F:hydrolase activity"/>
    <property type="evidence" value="ECO:0007669"/>
    <property type="project" value="UniProtKB-KW"/>
</dbReference>
<dbReference type="EMBL" id="JARIHO010000023">
    <property type="protein sequence ID" value="KAJ7343140.1"/>
    <property type="molecule type" value="Genomic_DNA"/>
</dbReference>
<feature type="domain" description="WSC" evidence="4">
    <location>
        <begin position="48"/>
        <end position="140"/>
    </location>
</feature>
<sequence length="1092" mass="115013">MHPRAFFVVLCYVSLAYAFDSSWTLRALLRRRTGPILQQLTTRTILTGWTSVGCVTDGAARALSYFYTSASLTQDSCVTTCDSKGYTYAGLEYADECWCGNSLANSLGVATDASQCNMKCAGNSAQLCGAGYRLTLFKKITTVPATGWTLSNACAVDSASRILQGYSVTTSSNTPTTCQATCAGKGYTIAGVENGNECYCANSFAGGTPAAASASDCSIACAGNSALKCGGGWRLQVYKAPAATTSPTTSPTTTKTTTATTTTATTATTTTTSTSSSWALSYPCAVDSASRIIQGYSVTTSSLTPSTCQSTCQSKGYTIAGVENGNECYCANSFTGGTPAAASASDCSVSCAGSSTLKCGGGWRLQIYTLTTSTPTPTPTPTATTTTSPLLSWALSYPCAVDSASRIIQGYSVTTSSLTPSTCQSTCQSKGYTIAGVENGNECYCANSFPGGTPTVASASDCRVSCSGNSTLKCGGGWRLQLYTLTTSTLTATSTPTSTSTNTATSPATTATTPFYPVATNWVLSRPCAADTATRILQGYSYNSSSLTPETCQLACAAKGLSIAGTENGNQCYCGNTYVGGAPANANASDCNVQCTGDSTILCGGGGRLTLYTSTVASISDIWQTTWNQTKLMTQTALNTSFMTAGPTTDLTADITVDESTVFQAMDGFGGSLTDSSATLFANLKSKNSANYYSLLRQLFDISDGSYSAMSNVLRIPMGASDFSATAWSYCDTAGDTAFITFNISSTPPAVWTVLYDILAINPAIKIYLVPWSPPAWMKDSNNMRGGSLKSNYVTYYPMYFLKTLQAFQLKGIPIYAISIQNEPGYSDTSYPSMTLPAATEAVIGKALRTLMNAQGFSNVKLIGFEHNFSMSGDYPIALMTADPDSFVGAAFHCYGGTVGQIDTFRASFPAKEIHLTECSGVYGSDWWNDIKWYTDNLFIGGPEHYGRSSMMWNLALDGNGQPMLPGAKSCGNPCRGIVQINADGTWTVNQEFWPIAHAGKAIAPRTPGGAFAHRIAVTVGGTWYWALRVGAYATPGLLPSDPTRYSLVVLNWRDYATSSFKATDQPATINFRGVQATYTFPVGLTTLSWYA</sequence>
<evidence type="ECO:0000256" key="1">
    <source>
        <dbReference type="ARBA" id="ARBA00022737"/>
    </source>
</evidence>
<accession>A0AAD6ZWX5</accession>
<dbReference type="Pfam" id="PF01822">
    <property type="entry name" value="WSC"/>
    <property type="match status" value="5"/>
</dbReference>
<evidence type="ECO:0000259" key="4">
    <source>
        <dbReference type="PROSITE" id="PS51212"/>
    </source>
</evidence>
<feature type="domain" description="WSC" evidence="4">
    <location>
        <begin position="278"/>
        <end position="371"/>
    </location>
</feature>
<feature type="domain" description="WSC" evidence="4">
    <location>
        <begin position="148"/>
        <end position="241"/>
    </location>
</feature>